<dbReference type="SMART" id="SM00013">
    <property type="entry name" value="LRRNT"/>
    <property type="match status" value="1"/>
</dbReference>
<dbReference type="OrthoDB" id="676979at2759"/>
<dbReference type="OMA" id="KNINELW"/>
<dbReference type="AlphaFoldDB" id="T1G2D9"/>
<feature type="chain" id="PRO_5010981133" description="LRRNT domain-containing protein" evidence="4">
    <location>
        <begin position="20"/>
        <end position="257"/>
    </location>
</feature>
<dbReference type="GO" id="GO:0099104">
    <property type="term" value="F:potassium channel activator activity"/>
    <property type="evidence" value="ECO:0000318"/>
    <property type="project" value="GO_Central"/>
</dbReference>
<evidence type="ECO:0000256" key="1">
    <source>
        <dbReference type="ARBA" id="ARBA00022614"/>
    </source>
</evidence>
<dbReference type="EMBL" id="AMQM01003516">
    <property type="status" value="NOT_ANNOTATED_CDS"/>
    <property type="molecule type" value="Genomic_DNA"/>
</dbReference>
<dbReference type="eggNOG" id="KOG4237">
    <property type="taxonomic scope" value="Eukaryota"/>
</dbReference>
<dbReference type="InParanoid" id="T1G2D9"/>
<keyword evidence="3" id="KW-0677">Repeat</keyword>
<feature type="signal peptide" evidence="4">
    <location>
        <begin position="1"/>
        <end position="19"/>
    </location>
</feature>
<dbReference type="Gene3D" id="3.80.10.10">
    <property type="entry name" value="Ribonuclease Inhibitor"/>
    <property type="match status" value="2"/>
</dbReference>
<dbReference type="EMBL" id="AMQM01003517">
    <property type="status" value="NOT_ANNOTATED_CDS"/>
    <property type="molecule type" value="Genomic_DNA"/>
</dbReference>
<keyword evidence="8" id="KW-1185">Reference proteome</keyword>
<dbReference type="SMART" id="SM00369">
    <property type="entry name" value="LRR_TYP"/>
    <property type="match status" value="5"/>
</dbReference>
<dbReference type="Pfam" id="PF01462">
    <property type="entry name" value="LRRNT"/>
    <property type="match status" value="1"/>
</dbReference>
<gene>
    <name evidence="7" type="primary">20215237</name>
    <name evidence="6" type="ORF">HELRODRAFT_76005</name>
</gene>
<dbReference type="InterPro" id="IPR000372">
    <property type="entry name" value="LRRNT"/>
</dbReference>
<dbReference type="InterPro" id="IPR050541">
    <property type="entry name" value="LRR_TM_domain-containing"/>
</dbReference>
<evidence type="ECO:0000313" key="7">
    <source>
        <dbReference type="EnsemblMetazoa" id="HelroP76005"/>
    </source>
</evidence>
<protein>
    <recommendedName>
        <fullName evidence="5">LRRNT domain-containing protein</fullName>
    </recommendedName>
</protein>
<dbReference type="GeneID" id="20215237"/>
<reference evidence="8" key="1">
    <citation type="submission" date="2012-12" db="EMBL/GenBank/DDBJ databases">
        <authorList>
            <person name="Hellsten U."/>
            <person name="Grimwood J."/>
            <person name="Chapman J.A."/>
            <person name="Shapiro H."/>
            <person name="Aerts A."/>
            <person name="Otillar R.P."/>
            <person name="Terry A.Y."/>
            <person name="Boore J.L."/>
            <person name="Simakov O."/>
            <person name="Marletaz F."/>
            <person name="Cho S.-J."/>
            <person name="Edsinger-Gonzales E."/>
            <person name="Havlak P."/>
            <person name="Kuo D.-H."/>
            <person name="Larsson T."/>
            <person name="Lv J."/>
            <person name="Arendt D."/>
            <person name="Savage R."/>
            <person name="Osoegawa K."/>
            <person name="de Jong P."/>
            <person name="Lindberg D.R."/>
            <person name="Seaver E.C."/>
            <person name="Weisblat D.A."/>
            <person name="Putnam N.H."/>
            <person name="Grigoriev I.V."/>
            <person name="Rokhsar D.S."/>
        </authorList>
    </citation>
    <scope>NUCLEOTIDE SEQUENCE</scope>
</reference>
<dbReference type="GO" id="GO:0008076">
    <property type="term" value="C:voltage-gated potassium channel complex"/>
    <property type="evidence" value="ECO:0000318"/>
    <property type="project" value="GO_Central"/>
</dbReference>
<reference evidence="7" key="3">
    <citation type="submission" date="2015-06" db="UniProtKB">
        <authorList>
            <consortium name="EnsemblMetazoa"/>
        </authorList>
    </citation>
    <scope>IDENTIFICATION</scope>
</reference>
<dbReference type="GO" id="GO:0044325">
    <property type="term" value="F:transmembrane transporter binding"/>
    <property type="evidence" value="ECO:0000318"/>
    <property type="project" value="GO_Central"/>
</dbReference>
<dbReference type="STRING" id="6412.T1G2D9"/>
<evidence type="ECO:0000256" key="2">
    <source>
        <dbReference type="ARBA" id="ARBA00022729"/>
    </source>
</evidence>
<dbReference type="InterPro" id="IPR003591">
    <property type="entry name" value="Leu-rich_rpt_typical-subtyp"/>
</dbReference>
<dbReference type="CTD" id="20215237"/>
<dbReference type="Pfam" id="PF13855">
    <property type="entry name" value="LRR_8"/>
    <property type="match status" value="1"/>
</dbReference>
<evidence type="ECO:0000256" key="4">
    <source>
        <dbReference type="SAM" id="SignalP"/>
    </source>
</evidence>
<dbReference type="HOGENOM" id="CLU_1084049_0_0_1"/>
<dbReference type="PANTHER" id="PTHR24369">
    <property type="entry name" value="ANTIGEN BSP, PUTATIVE-RELATED"/>
    <property type="match status" value="1"/>
</dbReference>
<evidence type="ECO:0000313" key="6">
    <source>
        <dbReference type="EMBL" id="ESO07762.1"/>
    </source>
</evidence>
<organism evidence="7 8">
    <name type="scientific">Helobdella robusta</name>
    <name type="common">Californian leech</name>
    <dbReference type="NCBI Taxonomy" id="6412"/>
    <lineage>
        <taxon>Eukaryota</taxon>
        <taxon>Metazoa</taxon>
        <taxon>Spiralia</taxon>
        <taxon>Lophotrochozoa</taxon>
        <taxon>Annelida</taxon>
        <taxon>Clitellata</taxon>
        <taxon>Hirudinea</taxon>
        <taxon>Rhynchobdellida</taxon>
        <taxon>Glossiphoniidae</taxon>
        <taxon>Helobdella</taxon>
    </lineage>
</organism>
<name>T1G2D9_HELRO</name>
<feature type="domain" description="LRRNT" evidence="5">
    <location>
        <begin position="40"/>
        <end position="72"/>
    </location>
</feature>
<keyword evidence="1" id="KW-0433">Leucine-rich repeat</keyword>
<accession>T1G2D9</accession>
<dbReference type="SUPFAM" id="SSF52058">
    <property type="entry name" value="L domain-like"/>
    <property type="match status" value="1"/>
</dbReference>
<dbReference type="Proteomes" id="UP000015101">
    <property type="component" value="Unassembled WGS sequence"/>
</dbReference>
<sequence length="257" mass="28482">MVVVVVVVVVVTTISSSSSSSPSSSSSSFFSSSSSIFDDNCPRVCSCFAATVDCSNRQMTELPRDLPRVATRVNFAGNQLIVLASGSMTSLRNVVSLDLRRNELEVVADGVFEGCPILQVNAHFTTTLPPLPPSTNPIKQILDMSHNNLTNLNEFTFRGLETLTDFNLSNNLVGKMDGVFSSLVELSRLDISQNRIRVLTQFSLRDLVNLRELDMSETNLKYLSLNVVESMPNLFHLKISSNDWYCNSSMLWLKAWL</sequence>
<proteinExistence type="predicted"/>
<dbReference type="EnsemblMetazoa" id="HelroT76005">
    <property type="protein sequence ID" value="HelroP76005"/>
    <property type="gene ID" value="HelroG76005"/>
</dbReference>
<dbReference type="PANTHER" id="PTHR24369:SF210">
    <property type="entry name" value="CHAOPTIN-RELATED"/>
    <property type="match status" value="1"/>
</dbReference>
<dbReference type="EMBL" id="KB096183">
    <property type="protein sequence ID" value="ESO07762.1"/>
    <property type="molecule type" value="Genomic_DNA"/>
</dbReference>
<dbReference type="GO" id="GO:0005249">
    <property type="term" value="F:voltage-gated potassium channel activity"/>
    <property type="evidence" value="ECO:0000318"/>
    <property type="project" value="GO_Central"/>
</dbReference>
<evidence type="ECO:0000256" key="3">
    <source>
        <dbReference type="ARBA" id="ARBA00022737"/>
    </source>
</evidence>
<keyword evidence="2 4" id="KW-0732">Signal</keyword>
<evidence type="ECO:0000313" key="8">
    <source>
        <dbReference type="Proteomes" id="UP000015101"/>
    </source>
</evidence>
<dbReference type="InterPro" id="IPR001611">
    <property type="entry name" value="Leu-rich_rpt"/>
</dbReference>
<dbReference type="InterPro" id="IPR032675">
    <property type="entry name" value="LRR_dom_sf"/>
</dbReference>
<reference evidence="6 8" key="2">
    <citation type="journal article" date="2013" name="Nature">
        <title>Insights into bilaterian evolution from three spiralian genomes.</title>
        <authorList>
            <person name="Simakov O."/>
            <person name="Marletaz F."/>
            <person name="Cho S.J."/>
            <person name="Edsinger-Gonzales E."/>
            <person name="Havlak P."/>
            <person name="Hellsten U."/>
            <person name="Kuo D.H."/>
            <person name="Larsson T."/>
            <person name="Lv J."/>
            <person name="Arendt D."/>
            <person name="Savage R."/>
            <person name="Osoegawa K."/>
            <person name="de Jong P."/>
            <person name="Grimwood J."/>
            <person name="Chapman J.A."/>
            <person name="Shapiro H."/>
            <person name="Aerts A."/>
            <person name="Otillar R.P."/>
            <person name="Terry A.Y."/>
            <person name="Boore J.L."/>
            <person name="Grigoriev I.V."/>
            <person name="Lindberg D.R."/>
            <person name="Seaver E.C."/>
            <person name="Weisblat D.A."/>
            <person name="Putnam N.H."/>
            <person name="Rokhsar D.S."/>
        </authorList>
    </citation>
    <scope>NUCLEOTIDE SEQUENCE</scope>
</reference>
<dbReference type="KEGG" id="hro:HELRODRAFT_76005"/>
<dbReference type="RefSeq" id="XP_009014373.1">
    <property type="nucleotide sequence ID" value="XM_009016125.1"/>
</dbReference>
<evidence type="ECO:0000259" key="5">
    <source>
        <dbReference type="SMART" id="SM00013"/>
    </source>
</evidence>